<proteinExistence type="predicted"/>
<gene>
    <name evidence="1" type="ORF">S12H4_63586</name>
</gene>
<feature type="non-terminal residue" evidence="1">
    <location>
        <position position="1"/>
    </location>
</feature>
<name>X1VRN3_9ZZZZ</name>
<reference evidence="1" key="1">
    <citation type="journal article" date="2014" name="Front. Microbiol.">
        <title>High frequency of phylogenetically diverse reductive dehalogenase-homologous genes in deep subseafloor sedimentary metagenomes.</title>
        <authorList>
            <person name="Kawai M."/>
            <person name="Futagami T."/>
            <person name="Toyoda A."/>
            <person name="Takaki Y."/>
            <person name="Nishi S."/>
            <person name="Hori S."/>
            <person name="Arai W."/>
            <person name="Tsubouchi T."/>
            <person name="Morono Y."/>
            <person name="Uchiyama I."/>
            <person name="Ito T."/>
            <person name="Fujiyama A."/>
            <person name="Inagaki F."/>
            <person name="Takami H."/>
        </authorList>
    </citation>
    <scope>NUCLEOTIDE SEQUENCE</scope>
    <source>
        <strain evidence="1">Expedition CK06-06</strain>
    </source>
</reference>
<dbReference type="EMBL" id="BARW01043394">
    <property type="protein sequence ID" value="GAJ19656.1"/>
    <property type="molecule type" value="Genomic_DNA"/>
</dbReference>
<feature type="non-terminal residue" evidence="1">
    <location>
        <position position="35"/>
    </location>
</feature>
<accession>X1VRN3</accession>
<evidence type="ECO:0000313" key="1">
    <source>
        <dbReference type="EMBL" id="GAJ19656.1"/>
    </source>
</evidence>
<dbReference type="AlphaFoldDB" id="X1VRN3"/>
<protein>
    <submittedName>
        <fullName evidence="1">Uncharacterized protein</fullName>
    </submittedName>
</protein>
<comment type="caution">
    <text evidence="1">The sequence shown here is derived from an EMBL/GenBank/DDBJ whole genome shotgun (WGS) entry which is preliminary data.</text>
</comment>
<organism evidence="1">
    <name type="scientific">marine sediment metagenome</name>
    <dbReference type="NCBI Taxonomy" id="412755"/>
    <lineage>
        <taxon>unclassified sequences</taxon>
        <taxon>metagenomes</taxon>
        <taxon>ecological metagenomes</taxon>
    </lineage>
</organism>
<sequence length="35" mass="4197">ESKIQNGILIKQPQIKPLIIPYRNGFVRRFEKSER</sequence>